<name>A0A3M7S5C2_BRAPC</name>
<organism evidence="1 2">
    <name type="scientific">Brachionus plicatilis</name>
    <name type="common">Marine rotifer</name>
    <name type="synonym">Brachionus muelleri</name>
    <dbReference type="NCBI Taxonomy" id="10195"/>
    <lineage>
        <taxon>Eukaryota</taxon>
        <taxon>Metazoa</taxon>
        <taxon>Spiralia</taxon>
        <taxon>Gnathifera</taxon>
        <taxon>Rotifera</taxon>
        <taxon>Eurotatoria</taxon>
        <taxon>Monogononta</taxon>
        <taxon>Pseudotrocha</taxon>
        <taxon>Ploima</taxon>
        <taxon>Brachionidae</taxon>
        <taxon>Brachionus</taxon>
    </lineage>
</organism>
<proteinExistence type="predicted"/>
<dbReference type="EMBL" id="REGN01002009">
    <property type="protein sequence ID" value="RNA30961.1"/>
    <property type="molecule type" value="Genomic_DNA"/>
</dbReference>
<dbReference type="AlphaFoldDB" id="A0A3M7S5C2"/>
<dbReference type="Proteomes" id="UP000276133">
    <property type="component" value="Unassembled WGS sequence"/>
</dbReference>
<accession>A0A3M7S5C2</accession>
<gene>
    <name evidence="1" type="ORF">BpHYR1_007838</name>
</gene>
<sequence length="143" mass="16810">MFNLGNERTWKTSGVDYMKNINFISYKQLEVYDHVQMIKMFKLNLIQTQFIDIFKKANLMSKKAKTLSISVLIFKPVIEPFMCLKDKTILLNSNNSSTKLQVTPMKDRSLRSLHISTVNDKKLDMKLLRLKEYREANRSNVNN</sequence>
<evidence type="ECO:0000313" key="1">
    <source>
        <dbReference type="EMBL" id="RNA30961.1"/>
    </source>
</evidence>
<protein>
    <submittedName>
        <fullName evidence="1">Uncharacterized protein</fullName>
    </submittedName>
</protein>
<comment type="caution">
    <text evidence="1">The sequence shown here is derived from an EMBL/GenBank/DDBJ whole genome shotgun (WGS) entry which is preliminary data.</text>
</comment>
<evidence type="ECO:0000313" key="2">
    <source>
        <dbReference type="Proteomes" id="UP000276133"/>
    </source>
</evidence>
<keyword evidence="2" id="KW-1185">Reference proteome</keyword>
<reference evidence="1 2" key="1">
    <citation type="journal article" date="2018" name="Sci. Rep.">
        <title>Genomic signatures of local adaptation to the degree of environmental predictability in rotifers.</title>
        <authorList>
            <person name="Franch-Gras L."/>
            <person name="Hahn C."/>
            <person name="Garcia-Roger E.M."/>
            <person name="Carmona M.J."/>
            <person name="Serra M."/>
            <person name="Gomez A."/>
        </authorList>
    </citation>
    <scope>NUCLEOTIDE SEQUENCE [LARGE SCALE GENOMIC DNA]</scope>
    <source>
        <strain evidence="1">HYR1</strain>
    </source>
</reference>